<accession>A0A859FA42</accession>
<dbReference type="PANTHER" id="PTHR42794">
    <property type="entry name" value="HEMIN IMPORT ATP-BINDING PROTEIN HMUV"/>
    <property type="match status" value="1"/>
</dbReference>
<organism evidence="6 7">
    <name type="scientific">Paenalkalicoccus suaedae</name>
    <dbReference type="NCBI Taxonomy" id="2592382"/>
    <lineage>
        <taxon>Bacteria</taxon>
        <taxon>Bacillati</taxon>
        <taxon>Bacillota</taxon>
        <taxon>Bacilli</taxon>
        <taxon>Bacillales</taxon>
        <taxon>Bacillaceae</taxon>
        <taxon>Paenalkalicoccus</taxon>
    </lineage>
</organism>
<dbReference type="FunFam" id="3.40.50.300:FF:000134">
    <property type="entry name" value="Iron-enterobactin ABC transporter ATP-binding protein"/>
    <property type="match status" value="1"/>
</dbReference>
<dbReference type="PROSITE" id="PS00211">
    <property type="entry name" value="ABC_TRANSPORTER_1"/>
    <property type="match status" value="1"/>
</dbReference>
<reference evidence="7" key="1">
    <citation type="submission" date="2019-07" db="EMBL/GenBank/DDBJ databases">
        <title>Bacillus alkalisoli sp. nov. isolated from saline soil.</title>
        <authorList>
            <person name="Sun J.-Q."/>
            <person name="Xu L."/>
        </authorList>
    </citation>
    <scope>NUCLEOTIDE SEQUENCE [LARGE SCALE GENOMIC DNA]</scope>
    <source>
        <strain evidence="7">M4U3P1</strain>
    </source>
</reference>
<sequence>MIEVTNLYGGHMQKPFIKDVSLRVKKGEFFALVGPNGSGKTTLFKLLSGGLQATSGSVRINEHPLKDLDRQQLAQTLAVLTQETTMSFDYSVYEIVELGRYSFQQGLFKRLVQEDRRIIADVMQRTGVWEFRDTPFLSLSGGEKQRVLLAKALAQEPKILLLDEPTNHLDMKHSFDLLGLLKTWQDTRDLTVVAILHDLNIASLYADRIGVMQQGELVANGDVAILEDNALLEDVYGVRATAHAHPAIARTQLVMNPAHLEITSPFAFDIVRDPQAVHVHAEEPMRSLSTAAVGSGIGWTQDFVNISESAGDVQTWMQERQLDRHVSVMRTSQTMDLTVMKESRSPDGVAVRVMATASKKHAKDVSSWRPPSEEKSDAGTINVMVFIDGYLSDNALLKTSLLIAEVKAKACMDAGLVDEDTGTSATGTYSDQLIIASTQSRMESEHVDLHSLIGPLTYEVIAEALLKDEEANI</sequence>
<evidence type="ECO:0000313" key="7">
    <source>
        <dbReference type="Proteomes" id="UP000318138"/>
    </source>
</evidence>
<evidence type="ECO:0000256" key="3">
    <source>
        <dbReference type="ARBA" id="ARBA00022840"/>
    </source>
</evidence>
<keyword evidence="4" id="KW-1278">Translocase</keyword>
<dbReference type="Pfam" id="PF01955">
    <property type="entry name" value="CbiZ"/>
    <property type="match status" value="1"/>
</dbReference>
<dbReference type="InterPro" id="IPR003439">
    <property type="entry name" value="ABC_transporter-like_ATP-bd"/>
</dbReference>
<dbReference type="CDD" id="cd03214">
    <property type="entry name" value="ABC_Iron-Siderophores_B12_Hemin"/>
    <property type="match status" value="1"/>
</dbReference>
<dbReference type="PANTHER" id="PTHR42794:SF1">
    <property type="entry name" value="HEMIN IMPORT ATP-BINDING PROTEIN HMUV"/>
    <property type="match status" value="1"/>
</dbReference>
<dbReference type="GO" id="GO:0005524">
    <property type="term" value="F:ATP binding"/>
    <property type="evidence" value="ECO:0007669"/>
    <property type="project" value="UniProtKB-KW"/>
</dbReference>
<evidence type="ECO:0000256" key="1">
    <source>
        <dbReference type="ARBA" id="ARBA00022448"/>
    </source>
</evidence>
<dbReference type="InterPro" id="IPR017871">
    <property type="entry name" value="ABC_transporter-like_CS"/>
</dbReference>
<protein>
    <submittedName>
        <fullName evidence="6">ATP-binding cassette domain-containing protein</fullName>
    </submittedName>
</protein>
<proteinExistence type="predicted"/>
<dbReference type="AlphaFoldDB" id="A0A859FA42"/>
<dbReference type="Pfam" id="PF00005">
    <property type="entry name" value="ABC_tran"/>
    <property type="match status" value="1"/>
</dbReference>
<keyword evidence="2" id="KW-0547">Nucleotide-binding</keyword>
<dbReference type="SUPFAM" id="SSF52540">
    <property type="entry name" value="P-loop containing nucleoside triphosphate hydrolases"/>
    <property type="match status" value="1"/>
</dbReference>
<dbReference type="Gene3D" id="3.40.50.300">
    <property type="entry name" value="P-loop containing nucleotide triphosphate hydrolases"/>
    <property type="match status" value="1"/>
</dbReference>
<dbReference type="Proteomes" id="UP000318138">
    <property type="component" value="Chromosome"/>
</dbReference>
<dbReference type="InterPro" id="IPR003593">
    <property type="entry name" value="AAA+_ATPase"/>
</dbReference>
<dbReference type="SMART" id="SM00382">
    <property type="entry name" value="AAA"/>
    <property type="match status" value="1"/>
</dbReference>
<evidence type="ECO:0000256" key="2">
    <source>
        <dbReference type="ARBA" id="ARBA00022741"/>
    </source>
</evidence>
<dbReference type="InterPro" id="IPR002808">
    <property type="entry name" value="AdoCbi_amidolase"/>
</dbReference>
<gene>
    <name evidence="6" type="ORF">FLK61_25130</name>
</gene>
<keyword evidence="3 6" id="KW-0067">ATP-binding</keyword>
<dbReference type="EMBL" id="CP041372">
    <property type="protein sequence ID" value="QKS70059.1"/>
    <property type="molecule type" value="Genomic_DNA"/>
</dbReference>
<dbReference type="PROSITE" id="PS50893">
    <property type="entry name" value="ABC_TRANSPORTER_2"/>
    <property type="match status" value="1"/>
</dbReference>
<evidence type="ECO:0000259" key="5">
    <source>
        <dbReference type="PROSITE" id="PS50893"/>
    </source>
</evidence>
<feature type="domain" description="ABC transporter" evidence="5">
    <location>
        <begin position="2"/>
        <end position="239"/>
    </location>
</feature>
<evidence type="ECO:0000256" key="4">
    <source>
        <dbReference type="ARBA" id="ARBA00022967"/>
    </source>
</evidence>
<evidence type="ECO:0000313" key="6">
    <source>
        <dbReference type="EMBL" id="QKS70059.1"/>
    </source>
</evidence>
<keyword evidence="1" id="KW-0813">Transport</keyword>
<dbReference type="GO" id="GO:0016887">
    <property type="term" value="F:ATP hydrolysis activity"/>
    <property type="evidence" value="ECO:0007669"/>
    <property type="project" value="InterPro"/>
</dbReference>
<name>A0A859FA42_9BACI</name>
<dbReference type="InterPro" id="IPR027417">
    <property type="entry name" value="P-loop_NTPase"/>
</dbReference>
<keyword evidence="7" id="KW-1185">Reference proteome</keyword>
<dbReference type="KEGG" id="psua:FLK61_25130"/>
<dbReference type="RefSeq" id="WP_176008103.1">
    <property type="nucleotide sequence ID" value="NZ_CP041372.2"/>
</dbReference>